<evidence type="ECO:0000256" key="3">
    <source>
        <dbReference type="ARBA" id="ARBA00022475"/>
    </source>
</evidence>
<feature type="transmembrane region" description="Helical" evidence="10">
    <location>
        <begin position="394"/>
        <end position="413"/>
    </location>
</feature>
<dbReference type="Pfam" id="PF01578">
    <property type="entry name" value="Cytochrom_C_asm"/>
    <property type="match status" value="1"/>
</dbReference>
<dbReference type="Pfam" id="PF16327">
    <property type="entry name" value="CcmF_C"/>
    <property type="match status" value="1"/>
</dbReference>
<reference evidence="13" key="1">
    <citation type="journal article" date="2021" name="Proc. Natl. Acad. Sci. U.S.A.">
        <title>Global biogeography of chemosynthetic symbionts reveals both localized and globally distributed symbiont groups. .</title>
        <authorList>
            <person name="Osvatic J.T."/>
            <person name="Wilkins L.G.E."/>
            <person name="Leibrecht L."/>
            <person name="Leray M."/>
            <person name="Zauner S."/>
            <person name="Polzin J."/>
            <person name="Camacho Y."/>
            <person name="Gros O."/>
            <person name="van Gils J.A."/>
            <person name="Eisen J.A."/>
            <person name="Petersen J.M."/>
            <person name="Yuen B."/>
        </authorList>
    </citation>
    <scope>NUCLEOTIDE SEQUENCE</scope>
    <source>
        <strain evidence="13">MAGL173</strain>
    </source>
</reference>
<dbReference type="AlphaFoldDB" id="A0A9E4K296"/>
<gene>
    <name evidence="13" type="ORF">JAZ04_02360</name>
</gene>
<dbReference type="PANTHER" id="PTHR43653:SF1">
    <property type="entry name" value="CYTOCHROME C-TYPE BIOGENESIS PROTEIN CCMF"/>
    <property type="match status" value="1"/>
</dbReference>
<evidence type="ECO:0000313" key="13">
    <source>
        <dbReference type="EMBL" id="MCG7937689.1"/>
    </source>
</evidence>
<comment type="subcellular location">
    <subcellularLocation>
        <location evidence="1">Cell inner membrane</location>
        <topology evidence="1">Multi-pass membrane protein</topology>
    </subcellularLocation>
</comment>
<dbReference type="InterPro" id="IPR003567">
    <property type="entry name" value="Cyt_c_biogenesis"/>
</dbReference>
<feature type="transmembrane region" description="Helical" evidence="10">
    <location>
        <begin position="274"/>
        <end position="292"/>
    </location>
</feature>
<feature type="transmembrane region" description="Helical" evidence="10">
    <location>
        <begin position="6"/>
        <end position="30"/>
    </location>
</feature>
<evidence type="ECO:0000256" key="10">
    <source>
        <dbReference type="SAM" id="Phobius"/>
    </source>
</evidence>
<dbReference type="GO" id="GO:0015232">
    <property type="term" value="F:heme transmembrane transporter activity"/>
    <property type="evidence" value="ECO:0007669"/>
    <property type="project" value="InterPro"/>
</dbReference>
<keyword evidence="13" id="KW-0456">Lyase</keyword>
<dbReference type="InterPro" id="IPR003568">
    <property type="entry name" value="Cyt_c_biogenesis_CcmF"/>
</dbReference>
<feature type="transmembrane region" description="Helical" evidence="10">
    <location>
        <begin position="209"/>
        <end position="229"/>
    </location>
</feature>
<feature type="transmembrane region" description="Helical" evidence="10">
    <location>
        <begin position="312"/>
        <end position="331"/>
    </location>
</feature>
<dbReference type="GO" id="GO:0016829">
    <property type="term" value="F:lyase activity"/>
    <property type="evidence" value="ECO:0007669"/>
    <property type="project" value="UniProtKB-KW"/>
</dbReference>
<comment type="function">
    <text evidence="9">Required for the biogenesis of c-type cytochromes. Possible subunit of a heme lyase.</text>
</comment>
<evidence type="ECO:0000256" key="6">
    <source>
        <dbReference type="ARBA" id="ARBA00022748"/>
    </source>
</evidence>
<protein>
    <submittedName>
        <fullName evidence="13">Heme lyase CcmF/NrfE family subunit</fullName>
    </submittedName>
</protein>
<feature type="transmembrane region" description="Helical" evidence="10">
    <location>
        <begin position="425"/>
        <end position="443"/>
    </location>
</feature>
<evidence type="ECO:0000259" key="12">
    <source>
        <dbReference type="Pfam" id="PF16327"/>
    </source>
</evidence>
<evidence type="ECO:0000256" key="9">
    <source>
        <dbReference type="ARBA" id="ARBA00037230"/>
    </source>
</evidence>
<keyword evidence="5 10" id="KW-0812">Transmembrane</keyword>
<feature type="transmembrane region" description="Helical" evidence="10">
    <location>
        <begin position="125"/>
        <end position="142"/>
    </location>
</feature>
<dbReference type="GO" id="GO:0017004">
    <property type="term" value="P:cytochrome complex assembly"/>
    <property type="evidence" value="ECO:0007669"/>
    <property type="project" value="UniProtKB-KW"/>
</dbReference>
<evidence type="ECO:0000256" key="8">
    <source>
        <dbReference type="ARBA" id="ARBA00023136"/>
    </source>
</evidence>
<dbReference type="InterPro" id="IPR002541">
    <property type="entry name" value="Cyt_c_assembly"/>
</dbReference>
<keyword evidence="7 10" id="KW-1133">Transmembrane helix</keyword>
<feature type="domain" description="Cytochrome c-type biogenesis protein CcmF C-terminal" evidence="12">
    <location>
        <begin position="315"/>
        <end position="640"/>
    </location>
</feature>
<dbReference type="EMBL" id="JAEPDI010000001">
    <property type="protein sequence ID" value="MCG7937689.1"/>
    <property type="molecule type" value="Genomic_DNA"/>
</dbReference>
<comment type="caution">
    <text evidence="13">The sequence shown here is derived from an EMBL/GenBank/DDBJ whole genome shotgun (WGS) entry which is preliminary data.</text>
</comment>
<feature type="transmembrane region" description="Helical" evidence="10">
    <location>
        <begin position="618"/>
        <end position="638"/>
    </location>
</feature>
<dbReference type="PRINTS" id="PR01411">
    <property type="entry name" value="CCMFBIOGNSIS"/>
</dbReference>
<keyword evidence="6" id="KW-0201">Cytochrome c-type biogenesis</keyword>
<feature type="transmembrane region" description="Helical" evidence="10">
    <location>
        <begin position="249"/>
        <end position="265"/>
    </location>
</feature>
<dbReference type="InterPro" id="IPR032523">
    <property type="entry name" value="CcmF_C"/>
</dbReference>
<keyword evidence="8 10" id="KW-0472">Membrane</keyword>
<dbReference type="GO" id="GO:0020037">
    <property type="term" value="F:heme binding"/>
    <property type="evidence" value="ECO:0007669"/>
    <property type="project" value="InterPro"/>
</dbReference>
<evidence type="ECO:0000256" key="4">
    <source>
        <dbReference type="ARBA" id="ARBA00022519"/>
    </source>
</evidence>
<feature type="transmembrane region" description="Helical" evidence="10">
    <location>
        <begin position="177"/>
        <end position="197"/>
    </location>
</feature>
<name>A0A9E4K296_9GAMM</name>
<feature type="transmembrane region" description="Helical" evidence="10">
    <location>
        <begin position="352"/>
        <end position="374"/>
    </location>
</feature>
<dbReference type="GO" id="GO:0005886">
    <property type="term" value="C:plasma membrane"/>
    <property type="evidence" value="ECO:0007669"/>
    <property type="project" value="UniProtKB-SubCell"/>
</dbReference>
<organism evidence="13 14">
    <name type="scientific">Candidatus Thiodiazotropha lotti</name>
    <dbReference type="NCBI Taxonomy" id="2792787"/>
    <lineage>
        <taxon>Bacteria</taxon>
        <taxon>Pseudomonadati</taxon>
        <taxon>Pseudomonadota</taxon>
        <taxon>Gammaproteobacteria</taxon>
        <taxon>Chromatiales</taxon>
        <taxon>Sedimenticolaceae</taxon>
        <taxon>Candidatus Thiodiazotropha</taxon>
    </lineage>
</organism>
<evidence type="ECO:0000256" key="1">
    <source>
        <dbReference type="ARBA" id="ARBA00004429"/>
    </source>
</evidence>
<dbReference type="Proteomes" id="UP000886687">
    <property type="component" value="Unassembled WGS sequence"/>
</dbReference>
<keyword evidence="3" id="KW-1003">Cell membrane</keyword>
<accession>A0A9E4K296</accession>
<evidence type="ECO:0000256" key="2">
    <source>
        <dbReference type="ARBA" id="ARBA00009186"/>
    </source>
</evidence>
<evidence type="ECO:0000256" key="7">
    <source>
        <dbReference type="ARBA" id="ARBA00022989"/>
    </source>
</evidence>
<proteinExistence type="inferred from homology"/>
<feature type="transmembrane region" description="Helical" evidence="10">
    <location>
        <begin position="42"/>
        <end position="62"/>
    </location>
</feature>
<feature type="transmembrane region" description="Helical" evidence="10">
    <location>
        <begin position="96"/>
        <end position="113"/>
    </location>
</feature>
<dbReference type="NCBIfam" id="NF007691">
    <property type="entry name" value="PRK10369.1"/>
    <property type="match status" value="1"/>
</dbReference>
<keyword evidence="4" id="KW-0997">Cell inner membrane</keyword>
<evidence type="ECO:0000256" key="5">
    <source>
        <dbReference type="ARBA" id="ARBA00022692"/>
    </source>
</evidence>
<comment type="similarity">
    <text evidence="2">Belongs to the CcmF/CycK/Ccl1/NrfE/CcsA family.</text>
</comment>
<feature type="transmembrane region" description="Helical" evidence="10">
    <location>
        <begin position="449"/>
        <end position="467"/>
    </location>
</feature>
<evidence type="ECO:0000259" key="11">
    <source>
        <dbReference type="Pfam" id="PF01578"/>
    </source>
</evidence>
<dbReference type="PRINTS" id="PR01410">
    <property type="entry name" value="CCBIOGENESIS"/>
</dbReference>
<dbReference type="NCBIfam" id="TIGR00353">
    <property type="entry name" value="nrfE"/>
    <property type="match status" value="1"/>
</dbReference>
<sequence length="665" mass="73356">MIPELGHFALILALCLAVTQAIVPLVGSYTRNNAWMAASRSLAWGQFLFLTISLLILTNAFLSNDFSVVYVAQHGNTKLPDIYKISAVWGAHEGSLLLWAFLLAAWSVAIAAFSRNLPLEMVSRVLSVMGMVSIGFMLFMLLTSNPFDRTFPVPLEGGELNPMLQDPGLAIHPPMLYMGYVGFSVAFAFAIAALLGGRLDASWARWSRPWTTIAWVFLTLGIVLGSWWAYYELGWGGWWFWDPVENASFMPWLVGTALIHSLAVTEKRGAFKSWTVLLAISAFSLSLLGTFLVRSGVLTSVHSFASDPARGVFILIFLLIVIGGSLLLYTWRAPYITSGGRFDLISRETFLLGNNLLFSVFAALVLLGTLAPLIYDALELGKISVGFPWFNKMFLLTTPFLALLMGIGSLSRWKHAEPSLLIKQLKVAFVVSVAFGLVSLLPMFSGGNWLVGLGMGLALWVTTSHIVNVRDRLKNKKGFNGFWQDFKTGGRSYYGMILAHFGVAMFIVGVTMVSNFGEENDVRMSPGDVSEIAGYEFRFDGVKRVPGPNYNAHRGSFQVSLDGEPFITLEPEKRTYFVQTRPMTEASIDWGFTRDLYVSLGEPLGGGDWSLRLYYKPYVRWIWLGGVLMGLGGILAVTDRRYRTAKVRSPEMVNNAAAAAATSGS</sequence>
<feature type="transmembrane region" description="Helical" evidence="10">
    <location>
        <begin position="493"/>
        <end position="516"/>
    </location>
</feature>
<evidence type="ECO:0000313" key="14">
    <source>
        <dbReference type="Proteomes" id="UP000886687"/>
    </source>
</evidence>
<dbReference type="PANTHER" id="PTHR43653">
    <property type="entry name" value="CYTOCHROME C ASSEMBLY PROTEIN-RELATED"/>
    <property type="match status" value="1"/>
</dbReference>
<feature type="domain" description="Cytochrome c assembly protein" evidence="11">
    <location>
        <begin position="89"/>
        <end position="295"/>
    </location>
</feature>